<gene>
    <name evidence="1" type="ORF">OO7_11034</name>
</gene>
<dbReference type="HOGENOM" id="CLU_196626_0_0_6"/>
<dbReference type="Proteomes" id="UP000010290">
    <property type="component" value="Chromosome"/>
</dbReference>
<evidence type="ECO:0000313" key="1">
    <source>
        <dbReference type="EMBL" id="EKT55513.1"/>
    </source>
</evidence>
<organism evidence="1 2">
    <name type="scientific">Providencia sneebia DSM 19967</name>
    <dbReference type="NCBI Taxonomy" id="1141660"/>
    <lineage>
        <taxon>Bacteria</taxon>
        <taxon>Pseudomonadati</taxon>
        <taxon>Pseudomonadota</taxon>
        <taxon>Gammaproteobacteria</taxon>
        <taxon>Enterobacterales</taxon>
        <taxon>Morganellaceae</taxon>
        <taxon>Providencia</taxon>
    </lineage>
</organism>
<dbReference type="PATRIC" id="fig|1141660.3.peg.2201"/>
<protein>
    <submittedName>
        <fullName evidence="1">Uncharacterized protein</fullName>
    </submittedName>
</protein>
<sequence length="65" mass="7532">MFQLADRWGEPDPRKIAQLPANILTYWQAFFISGNEEEPEFQSTTTQMQPDIEAQCNDVMRIING</sequence>
<dbReference type="EMBL" id="AKKN01000010">
    <property type="protein sequence ID" value="EKT55513.1"/>
    <property type="molecule type" value="Genomic_DNA"/>
</dbReference>
<comment type="caution">
    <text evidence="1">The sequence shown here is derived from an EMBL/GenBank/DDBJ whole genome shotgun (WGS) entry which is preliminary data.</text>
</comment>
<dbReference type="RefSeq" id="WP_008916011.1">
    <property type="nucleotide sequence ID" value="NZ_CM001773.1"/>
</dbReference>
<proteinExistence type="predicted"/>
<evidence type="ECO:0000313" key="2">
    <source>
        <dbReference type="Proteomes" id="UP000010290"/>
    </source>
</evidence>
<name>K8W4K0_9GAMM</name>
<dbReference type="OrthoDB" id="6445793at2"/>
<accession>K8W4K0</accession>
<reference evidence="1 2" key="1">
    <citation type="journal article" date="2012" name="BMC Genomics">
        <title>Comparative genomics of bacteria in the genus Providencia isolated from wild Drosophila melanogaster.</title>
        <authorList>
            <person name="Galac M.R."/>
            <person name="Lazzaro B.P."/>
        </authorList>
    </citation>
    <scope>NUCLEOTIDE SEQUENCE [LARGE SCALE GENOMIC DNA]</scope>
    <source>
        <strain evidence="1 2">DSM 19967</strain>
    </source>
</reference>
<keyword evidence="2" id="KW-1185">Reference proteome</keyword>
<dbReference type="AlphaFoldDB" id="K8W4K0"/>